<dbReference type="PANTHER" id="PTHR19303:SF57">
    <property type="entry name" value="HTH CENPB-TYPE DOMAIN-CONTAINING PROTEIN"/>
    <property type="match status" value="1"/>
</dbReference>
<dbReference type="InterPro" id="IPR050863">
    <property type="entry name" value="CenT-Element_Derived"/>
</dbReference>
<sequence>MWAEANVDRRAGWDRVVFSDEEKFNLDGPDGFKYYWRDLRKEEDILSRRQSGGGSVMIWAAFSTCGQSEIARETSELRRTRETGTATTLPRDAELDLIKWINGYRLEGAPISALMLTRKSLQIASEVGVSAAAFTASWTWRKAFLRRHKLAFRMRSWHGQTSPAGISAKAAAFYSELQHRMNEFGVDVVYKAEQTSVFFEHIPTKKIEAKGTQTVWPFLIFKTTTPVKQEAAAEINANRHGFGKRLWIKMCDLQSTFAVQIYANSTAWWNAEMSVRFLEYHFGERRERQVSPIHLLCDDFSAD</sequence>
<dbReference type="InterPro" id="IPR036397">
    <property type="entry name" value="RNaseH_sf"/>
</dbReference>
<reference evidence="3" key="2">
    <citation type="submission" date="2011-02" db="EMBL/GenBank/DDBJ databases">
        <authorList>
            <person name="MacLean D."/>
        </authorList>
    </citation>
    <scope>NUCLEOTIDE SEQUENCE</scope>
</reference>
<dbReference type="InterPro" id="IPR006600">
    <property type="entry name" value="HTH_CenpB_DNA-bd_dom"/>
</dbReference>
<dbReference type="Pfam" id="PF03221">
    <property type="entry name" value="HTH_Tnp_Tc5"/>
    <property type="match status" value="1"/>
</dbReference>
<dbReference type="HOGENOM" id="CLU_031434_1_0_1"/>
<dbReference type="PROSITE" id="PS51253">
    <property type="entry name" value="HTH_CENPB"/>
    <property type="match status" value="1"/>
</dbReference>
<dbReference type="Gene3D" id="3.30.420.10">
    <property type="entry name" value="Ribonuclease H-like superfamily/Ribonuclease H"/>
    <property type="match status" value="1"/>
</dbReference>
<protein>
    <submittedName>
        <fullName evidence="3">Protein Y6B3B.8 putative</fullName>
    </submittedName>
</protein>
<dbReference type="SUPFAM" id="SSF46689">
    <property type="entry name" value="Homeodomain-like"/>
    <property type="match status" value="1"/>
</dbReference>
<keyword evidence="1" id="KW-0238">DNA-binding</keyword>
<dbReference type="EMBL" id="FR824373">
    <property type="protein sequence ID" value="CCA25872.1"/>
    <property type="molecule type" value="Genomic_DNA"/>
</dbReference>
<dbReference type="GO" id="GO:0003677">
    <property type="term" value="F:DNA binding"/>
    <property type="evidence" value="ECO:0007669"/>
    <property type="project" value="UniProtKB-KW"/>
</dbReference>
<accession>F0WWP6</accession>
<evidence type="ECO:0000259" key="2">
    <source>
        <dbReference type="PROSITE" id="PS51253"/>
    </source>
</evidence>
<dbReference type="PANTHER" id="PTHR19303">
    <property type="entry name" value="TRANSPOSON"/>
    <property type="match status" value="1"/>
</dbReference>
<reference evidence="3" key="1">
    <citation type="journal article" date="2011" name="PLoS Biol.">
        <title>Gene gain and loss during evolution of obligate parasitism in the white rust pathogen of Arabidopsis thaliana.</title>
        <authorList>
            <person name="Kemen E."/>
            <person name="Gardiner A."/>
            <person name="Schultz-Larsen T."/>
            <person name="Kemen A.C."/>
            <person name="Balmuth A.L."/>
            <person name="Robert-Seilaniantz A."/>
            <person name="Bailey K."/>
            <person name="Holub E."/>
            <person name="Studholme D.J."/>
            <person name="Maclean D."/>
            <person name="Jones J.D."/>
        </authorList>
    </citation>
    <scope>NUCLEOTIDE SEQUENCE</scope>
</reference>
<dbReference type="Gene3D" id="1.10.10.60">
    <property type="entry name" value="Homeodomain-like"/>
    <property type="match status" value="1"/>
</dbReference>
<name>F0WWP6_9STRA</name>
<evidence type="ECO:0000313" key="3">
    <source>
        <dbReference type="EMBL" id="CCA25872.1"/>
    </source>
</evidence>
<organism evidence="3">
    <name type="scientific">Albugo laibachii Nc14</name>
    <dbReference type="NCBI Taxonomy" id="890382"/>
    <lineage>
        <taxon>Eukaryota</taxon>
        <taxon>Sar</taxon>
        <taxon>Stramenopiles</taxon>
        <taxon>Oomycota</taxon>
        <taxon>Peronosporomycetes</taxon>
        <taxon>Albuginales</taxon>
        <taxon>Albuginaceae</taxon>
        <taxon>Albugo</taxon>
    </lineage>
</organism>
<dbReference type="GO" id="GO:0005634">
    <property type="term" value="C:nucleus"/>
    <property type="evidence" value="ECO:0007669"/>
    <property type="project" value="TreeGrafter"/>
</dbReference>
<gene>
    <name evidence="3" type="primary">AlNc14C328G10659</name>
    <name evidence="3" type="ORF">ALNC14_120160</name>
</gene>
<dbReference type="AlphaFoldDB" id="F0WWP6"/>
<evidence type="ECO:0000256" key="1">
    <source>
        <dbReference type="ARBA" id="ARBA00023125"/>
    </source>
</evidence>
<feature type="domain" description="HTH CENPB-type" evidence="2">
    <location>
        <begin position="81"/>
        <end position="154"/>
    </location>
</feature>
<proteinExistence type="predicted"/>
<dbReference type="InterPro" id="IPR009057">
    <property type="entry name" value="Homeodomain-like_sf"/>
</dbReference>